<dbReference type="EMBL" id="CP136964">
    <property type="protein sequence ID" value="WOS96742.1"/>
    <property type="molecule type" value="Genomic_DNA"/>
</dbReference>
<accession>A0AAF1BT99</accession>
<keyword evidence="5 10" id="KW-1133">Transmembrane helix</keyword>
<dbReference type="GO" id="GO:0016413">
    <property type="term" value="F:O-acetyltransferase activity"/>
    <property type="evidence" value="ECO:0007669"/>
    <property type="project" value="TreeGrafter"/>
</dbReference>
<feature type="transmembrane region" description="Helical" evidence="10">
    <location>
        <begin position="80"/>
        <end position="99"/>
    </location>
</feature>
<evidence type="ECO:0000313" key="12">
    <source>
        <dbReference type="EMBL" id="WOS96742.1"/>
    </source>
</evidence>
<evidence type="ECO:0000259" key="11">
    <source>
        <dbReference type="Pfam" id="PF01757"/>
    </source>
</evidence>
<feature type="transmembrane region" description="Helical" evidence="10">
    <location>
        <begin position="9"/>
        <end position="28"/>
    </location>
</feature>
<feature type="transmembrane region" description="Helical" evidence="10">
    <location>
        <begin position="184"/>
        <end position="202"/>
    </location>
</feature>
<feature type="transmembrane region" description="Helical" evidence="10">
    <location>
        <begin position="214"/>
        <end position="235"/>
    </location>
</feature>
<protein>
    <recommendedName>
        <fullName evidence="7">Probable poly-beta-1,6-N-acetyl-D-glucosamine export protein</fullName>
    </recommendedName>
    <alternativeName>
        <fullName evidence="9">Biofilm polysaccharide intercellular adhesin export protein</fullName>
    </alternativeName>
    <alternativeName>
        <fullName evidence="8">Intercellular adhesion protein C</fullName>
    </alternativeName>
</protein>
<feature type="transmembrane region" description="Helical" evidence="10">
    <location>
        <begin position="48"/>
        <end position="68"/>
    </location>
</feature>
<evidence type="ECO:0000256" key="4">
    <source>
        <dbReference type="ARBA" id="ARBA00022692"/>
    </source>
</evidence>
<evidence type="ECO:0000256" key="7">
    <source>
        <dbReference type="ARBA" id="ARBA00041028"/>
    </source>
</evidence>
<feature type="transmembrane region" description="Helical" evidence="10">
    <location>
        <begin position="270"/>
        <end position="287"/>
    </location>
</feature>
<evidence type="ECO:0000256" key="8">
    <source>
        <dbReference type="ARBA" id="ARBA00042402"/>
    </source>
</evidence>
<organism evidence="12 13">
    <name type="scientific">Nosocomiicoccus massiliensis</name>
    <dbReference type="NCBI Taxonomy" id="1232430"/>
    <lineage>
        <taxon>Bacteria</taxon>
        <taxon>Bacillati</taxon>
        <taxon>Bacillota</taxon>
        <taxon>Bacilli</taxon>
        <taxon>Bacillales</taxon>
        <taxon>Staphylococcaceae</taxon>
        <taxon>Nosocomiicoccus</taxon>
    </lineage>
</organism>
<dbReference type="GO" id="GO:0009246">
    <property type="term" value="P:enterobacterial common antigen biosynthetic process"/>
    <property type="evidence" value="ECO:0007669"/>
    <property type="project" value="TreeGrafter"/>
</dbReference>
<dbReference type="AlphaFoldDB" id="A0AAF1BT99"/>
<evidence type="ECO:0000256" key="2">
    <source>
        <dbReference type="ARBA" id="ARBA00007400"/>
    </source>
</evidence>
<keyword evidence="13" id="KW-1185">Reference proteome</keyword>
<comment type="subcellular location">
    <subcellularLocation>
        <location evidence="1">Cell membrane</location>
        <topology evidence="1">Multi-pass membrane protein</topology>
    </subcellularLocation>
</comment>
<evidence type="ECO:0000313" key="13">
    <source>
        <dbReference type="Proteomes" id="UP000243626"/>
    </source>
</evidence>
<dbReference type="PANTHER" id="PTHR40074:SF2">
    <property type="entry name" value="O-ACETYLTRANSFERASE WECH"/>
    <property type="match status" value="1"/>
</dbReference>
<dbReference type="InterPro" id="IPR002656">
    <property type="entry name" value="Acyl_transf_3_dom"/>
</dbReference>
<keyword evidence="4 10" id="KW-0812">Transmembrane</keyword>
<keyword evidence="12" id="KW-0808">Transferase</keyword>
<dbReference type="GO" id="GO:0005886">
    <property type="term" value="C:plasma membrane"/>
    <property type="evidence" value="ECO:0007669"/>
    <property type="project" value="UniProtKB-SubCell"/>
</dbReference>
<feature type="domain" description="Acyltransferase 3" evidence="11">
    <location>
        <begin position="10"/>
        <end position="320"/>
    </location>
</feature>
<name>A0AAF1BT99_9STAP</name>
<feature type="transmembrane region" description="Helical" evidence="10">
    <location>
        <begin position="119"/>
        <end position="137"/>
    </location>
</feature>
<evidence type="ECO:0000256" key="10">
    <source>
        <dbReference type="SAM" id="Phobius"/>
    </source>
</evidence>
<dbReference type="Pfam" id="PF01757">
    <property type="entry name" value="Acyl_transf_3"/>
    <property type="match status" value="1"/>
</dbReference>
<keyword evidence="12" id="KW-0012">Acyltransferase</keyword>
<feature type="transmembrane region" description="Helical" evidence="10">
    <location>
        <begin position="144"/>
        <end position="164"/>
    </location>
</feature>
<evidence type="ECO:0000256" key="1">
    <source>
        <dbReference type="ARBA" id="ARBA00004651"/>
    </source>
</evidence>
<evidence type="ECO:0000256" key="3">
    <source>
        <dbReference type="ARBA" id="ARBA00022475"/>
    </source>
</evidence>
<reference evidence="12 13" key="2">
    <citation type="submission" date="2023-10" db="EMBL/GenBank/DDBJ databases">
        <authorList>
            <person name="Choi B."/>
        </authorList>
    </citation>
    <scope>NUCLEOTIDE SEQUENCE [LARGE SCALE GENOMIC DNA]</scope>
    <source>
        <strain evidence="12 13">UMB0959</strain>
    </source>
</reference>
<evidence type="ECO:0000256" key="9">
    <source>
        <dbReference type="ARBA" id="ARBA00042839"/>
    </source>
</evidence>
<comment type="similarity">
    <text evidence="2">Belongs to the acyltransferase 3 family.</text>
</comment>
<evidence type="ECO:0000256" key="5">
    <source>
        <dbReference type="ARBA" id="ARBA00022989"/>
    </source>
</evidence>
<dbReference type="KEGG" id="nmy:CJ229_003070"/>
<feature type="transmembrane region" description="Helical" evidence="10">
    <location>
        <begin position="307"/>
        <end position="337"/>
    </location>
</feature>
<keyword evidence="6 10" id="KW-0472">Membrane</keyword>
<keyword evidence="3" id="KW-1003">Cell membrane</keyword>
<dbReference type="PANTHER" id="PTHR40074">
    <property type="entry name" value="O-ACETYLTRANSFERASE WECH"/>
    <property type="match status" value="1"/>
</dbReference>
<proteinExistence type="inferred from homology"/>
<dbReference type="RefSeq" id="WP_102167398.1">
    <property type="nucleotide sequence ID" value="NZ_CP136964.1"/>
</dbReference>
<reference evidence="13" key="1">
    <citation type="submission" date="2017-09" db="EMBL/GenBank/DDBJ databases">
        <title>Bacterial strain isolated from the female urinary microbiota.</title>
        <authorList>
            <person name="Thomas-White K."/>
            <person name="Kumar N."/>
            <person name="Forster S."/>
            <person name="Putonti C."/>
            <person name="Lawley T."/>
            <person name="Wolfe A.J."/>
        </authorList>
    </citation>
    <scope>NUCLEOTIDE SEQUENCE [LARGE SCALE GENOMIC DNA]</scope>
    <source>
        <strain evidence="13">UMB0959</strain>
    </source>
</reference>
<evidence type="ECO:0000256" key="6">
    <source>
        <dbReference type="ARBA" id="ARBA00023136"/>
    </source>
</evidence>
<gene>
    <name evidence="12" type="ORF">CJ229_003070</name>
</gene>
<dbReference type="Proteomes" id="UP000243626">
    <property type="component" value="Chromosome"/>
</dbReference>
<sequence>MKNKKLELVYVRAIICTSIVLTHILTSYTIQEATETVEYEYLYIIRNIFIFGVPCFLILSQLLVTARYDYIPYNFIRKRIIYVFIPYFFVGILYAYTMKYGSDESFIEIYKDAVIIGNWYGYFIIIFLFTILLNLLFKRIPLKIFGNIWVLFSALIVQVVFFYVRNHYDWFQEFLIHDYPLNEHTFFLGWIFYYFLGGFIGYHYDNVIKFLEDYLVIVIAASILAFVIFVMYFNHDYYTVQSFAGKLIPYNTMMFFLVLGIVIHCKTIAYSYVIFVSHFSYQIYLLHPLYLNSVYDVTRPFVDSTLAFILITLFVVQTSIIGFSIFVHTFSVTRILFGTRDFKYIFKEIDAKYLS</sequence>
<feature type="transmembrane region" description="Helical" evidence="10">
    <location>
        <begin position="247"/>
        <end position="263"/>
    </location>
</feature>